<accession>A0A2S4PRN9</accession>
<dbReference type="PROSITE" id="PS50181">
    <property type="entry name" value="FBOX"/>
    <property type="match status" value="1"/>
</dbReference>
<sequence>MNAVSGDASRQHHGSTYPSSSSPEDYLPTPIPKTIILKNDSVSLKDGLKICTGNDTVVPDTMQSSIRENMMLPREDSFTHETNNHLSTNFMKSEIHDNHFYDKYMDMTTTKLPNWQTNFDFWAEIPHEVALCIFFYLTPKELVRVSIVCRRFHNLCYDGQLWTYFDASKFYKEISAVSLAKILVSAGPFVKTLNLRGCIQVEHYKRAEAVVKACNNLINTTLEGCRNFQRSTLHSLLMGNIKLVNLNLTGLVAVTNGTCKIIAQTCPRLESLDISGCTRMDARGIRMVVQGCKKLKDLRTREIKGIGCTELAQDIFETNVLERLVFSGCTDLTDQALQTMIHGKDPEIDILTNIPLVPIRKLRYLDISRCHRVTDSGIKSLAHLTLDLQGLMLNGCSRIGNEGLKDVVNSTPNLTHLDLEDLSNLTNDFFKETLAKAPCALTLKHLSISCCEQIGDPGMVPIFRTCTKLQNVELDNTNISDLVLSEAANMLQSRCKTNMGQISHPIIGLRLVVYDCHNVTWAGIREIMSRNSNVQKSTSDEISAQITELISLRCYYCWQMTVDEHTKRLVRGDILAAHRLEKLWADWIISNEETSAHGSGTRRRRRVRDTRIIHAMEERGNRNRRRTRIILNTSGCSIM</sequence>
<feature type="region of interest" description="Disordered" evidence="1">
    <location>
        <begin position="1"/>
        <end position="28"/>
    </location>
</feature>
<gene>
    <name evidence="3" type="ORF">EPUL_004501</name>
</gene>
<dbReference type="InterPro" id="IPR032675">
    <property type="entry name" value="LRR_dom_sf"/>
</dbReference>
<comment type="caution">
    <text evidence="3">The sequence shown here is derived from an EMBL/GenBank/DDBJ whole genome shotgun (WGS) entry which is preliminary data.</text>
</comment>
<dbReference type="InterPro" id="IPR057207">
    <property type="entry name" value="FBXL15_LRR"/>
</dbReference>
<dbReference type="Pfam" id="PF12937">
    <property type="entry name" value="F-box-like"/>
    <property type="match status" value="1"/>
</dbReference>
<dbReference type="GO" id="GO:0019005">
    <property type="term" value="C:SCF ubiquitin ligase complex"/>
    <property type="evidence" value="ECO:0007669"/>
    <property type="project" value="TreeGrafter"/>
</dbReference>
<dbReference type="InterPro" id="IPR036047">
    <property type="entry name" value="F-box-like_dom_sf"/>
</dbReference>
<evidence type="ECO:0000313" key="4">
    <source>
        <dbReference type="Proteomes" id="UP000237438"/>
    </source>
</evidence>
<dbReference type="InterPro" id="IPR006553">
    <property type="entry name" value="Leu-rich_rpt_Cys-con_subtyp"/>
</dbReference>
<dbReference type="SMART" id="SM00256">
    <property type="entry name" value="FBOX"/>
    <property type="match status" value="1"/>
</dbReference>
<dbReference type="SUPFAM" id="SSF52047">
    <property type="entry name" value="RNI-like"/>
    <property type="match status" value="1"/>
</dbReference>
<evidence type="ECO:0000313" key="3">
    <source>
        <dbReference type="EMBL" id="POS84691.1"/>
    </source>
</evidence>
<protein>
    <recommendedName>
        <fullName evidence="2">F-box domain-containing protein</fullName>
    </recommendedName>
</protein>
<organism evidence="3 4">
    <name type="scientific">Erysiphe pulchra</name>
    <dbReference type="NCBI Taxonomy" id="225359"/>
    <lineage>
        <taxon>Eukaryota</taxon>
        <taxon>Fungi</taxon>
        <taxon>Dikarya</taxon>
        <taxon>Ascomycota</taxon>
        <taxon>Pezizomycotina</taxon>
        <taxon>Leotiomycetes</taxon>
        <taxon>Erysiphales</taxon>
        <taxon>Erysiphaceae</taxon>
        <taxon>Erysiphe</taxon>
    </lineage>
</organism>
<feature type="domain" description="F-box" evidence="2">
    <location>
        <begin position="119"/>
        <end position="165"/>
    </location>
</feature>
<evidence type="ECO:0000256" key="1">
    <source>
        <dbReference type="SAM" id="MobiDB-lite"/>
    </source>
</evidence>
<dbReference type="OrthoDB" id="550575at2759"/>
<dbReference type="SUPFAM" id="SSF81383">
    <property type="entry name" value="F-box domain"/>
    <property type="match status" value="1"/>
</dbReference>
<dbReference type="EMBL" id="PEDP01000904">
    <property type="protein sequence ID" value="POS84691.1"/>
    <property type="molecule type" value="Genomic_DNA"/>
</dbReference>
<feature type="compositionally biased region" description="Polar residues" evidence="1">
    <location>
        <begin position="14"/>
        <end position="23"/>
    </location>
</feature>
<dbReference type="GO" id="GO:0031146">
    <property type="term" value="P:SCF-dependent proteasomal ubiquitin-dependent protein catabolic process"/>
    <property type="evidence" value="ECO:0007669"/>
    <property type="project" value="TreeGrafter"/>
</dbReference>
<name>A0A2S4PRN9_9PEZI</name>
<proteinExistence type="predicted"/>
<dbReference type="InterPro" id="IPR001810">
    <property type="entry name" value="F-box_dom"/>
</dbReference>
<dbReference type="PANTHER" id="PTHR13318">
    <property type="entry name" value="PARTNER OF PAIRED, ISOFORM B-RELATED"/>
    <property type="match status" value="1"/>
</dbReference>
<evidence type="ECO:0000259" key="2">
    <source>
        <dbReference type="PROSITE" id="PS50181"/>
    </source>
</evidence>
<reference evidence="3 4" key="1">
    <citation type="submission" date="2017-10" db="EMBL/GenBank/DDBJ databases">
        <title>Development of genomic resources for the powdery mildew, Erysiphe pulchra.</title>
        <authorList>
            <person name="Wadl P.A."/>
            <person name="Mack B.M."/>
            <person name="Moore G."/>
            <person name="Beltz S.B."/>
        </authorList>
    </citation>
    <scope>NUCLEOTIDE SEQUENCE [LARGE SCALE GENOMIC DNA]</scope>
    <source>
        <strain evidence="3">Cflorida</strain>
    </source>
</reference>
<keyword evidence="4" id="KW-1185">Reference proteome</keyword>
<dbReference type="Proteomes" id="UP000237438">
    <property type="component" value="Unassembled WGS sequence"/>
</dbReference>
<dbReference type="STRING" id="225359.A0A2S4PRN9"/>
<dbReference type="SMART" id="SM00367">
    <property type="entry name" value="LRR_CC"/>
    <property type="match status" value="8"/>
</dbReference>
<dbReference type="Gene3D" id="3.80.10.10">
    <property type="entry name" value="Ribonuclease Inhibitor"/>
    <property type="match status" value="2"/>
</dbReference>
<dbReference type="AlphaFoldDB" id="A0A2S4PRN9"/>
<dbReference type="Pfam" id="PF25372">
    <property type="entry name" value="DUF7885"/>
    <property type="match status" value="1"/>
</dbReference>